<dbReference type="PANTHER" id="PTHR44688:SF16">
    <property type="entry name" value="DNA-BINDING TRANSCRIPTIONAL ACTIVATOR DEVR_DOSR"/>
    <property type="match status" value="1"/>
</dbReference>
<name>A0A4R7ZV09_9ACTN</name>
<evidence type="ECO:0000313" key="6">
    <source>
        <dbReference type="Proteomes" id="UP000295447"/>
    </source>
</evidence>
<gene>
    <name evidence="5" type="ORF">EV650_0758</name>
</gene>
<protein>
    <submittedName>
        <fullName evidence="5">Regulatory LuxR family protein</fullName>
    </submittedName>
</protein>
<keyword evidence="3" id="KW-0804">Transcription</keyword>
<dbReference type="Gene3D" id="1.10.10.10">
    <property type="entry name" value="Winged helix-like DNA-binding domain superfamily/Winged helix DNA-binding domain"/>
    <property type="match status" value="1"/>
</dbReference>
<dbReference type="Proteomes" id="UP000295447">
    <property type="component" value="Unassembled WGS sequence"/>
</dbReference>
<dbReference type="InterPro" id="IPR036388">
    <property type="entry name" value="WH-like_DNA-bd_sf"/>
</dbReference>
<dbReference type="InterPro" id="IPR016032">
    <property type="entry name" value="Sig_transdc_resp-reg_C-effctor"/>
</dbReference>
<reference evidence="5 6" key="1">
    <citation type="submission" date="2019-03" db="EMBL/GenBank/DDBJ databases">
        <title>Genomic Encyclopedia of Type Strains, Phase III (KMG-III): the genomes of soil and plant-associated and newly described type strains.</title>
        <authorList>
            <person name="Whitman W."/>
        </authorList>
    </citation>
    <scope>NUCLEOTIDE SEQUENCE [LARGE SCALE GENOMIC DNA]</scope>
    <source>
        <strain evidence="5 6">VKM Ac-2570</strain>
    </source>
</reference>
<keyword evidence="2" id="KW-0238">DNA-binding</keyword>
<dbReference type="PROSITE" id="PS50043">
    <property type="entry name" value="HTH_LUXR_2"/>
    <property type="match status" value="1"/>
</dbReference>
<dbReference type="InterPro" id="IPR000792">
    <property type="entry name" value="Tscrpt_reg_LuxR_C"/>
</dbReference>
<dbReference type="AlphaFoldDB" id="A0A4R7ZV09"/>
<dbReference type="PROSITE" id="PS00622">
    <property type="entry name" value="HTH_LUXR_1"/>
    <property type="match status" value="1"/>
</dbReference>
<proteinExistence type="predicted"/>
<dbReference type="CDD" id="cd06170">
    <property type="entry name" value="LuxR_C_like"/>
    <property type="match status" value="1"/>
</dbReference>
<evidence type="ECO:0000313" key="5">
    <source>
        <dbReference type="EMBL" id="TDW21927.1"/>
    </source>
</evidence>
<evidence type="ECO:0000256" key="1">
    <source>
        <dbReference type="ARBA" id="ARBA00023015"/>
    </source>
</evidence>
<dbReference type="SUPFAM" id="SSF46894">
    <property type="entry name" value="C-terminal effector domain of the bipartite response regulators"/>
    <property type="match status" value="1"/>
</dbReference>
<dbReference type="GO" id="GO:0006355">
    <property type="term" value="P:regulation of DNA-templated transcription"/>
    <property type="evidence" value="ECO:0007669"/>
    <property type="project" value="InterPro"/>
</dbReference>
<accession>A0A4R7ZV09</accession>
<dbReference type="Pfam" id="PF00196">
    <property type="entry name" value="GerE"/>
    <property type="match status" value="1"/>
</dbReference>
<evidence type="ECO:0000256" key="3">
    <source>
        <dbReference type="ARBA" id="ARBA00023163"/>
    </source>
</evidence>
<feature type="domain" description="HTH luxR-type" evidence="4">
    <location>
        <begin position="716"/>
        <end position="781"/>
    </location>
</feature>
<evidence type="ECO:0000259" key="4">
    <source>
        <dbReference type="PROSITE" id="PS50043"/>
    </source>
</evidence>
<organism evidence="5 6">
    <name type="scientific">Kribbella kalugense</name>
    <dbReference type="NCBI Taxonomy" id="2512221"/>
    <lineage>
        <taxon>Bacteria</taxon>
        <taxon>Bacillati</taxon>
        <taxon>Actinomycetota</taxon>
        <taxon>Actinomycetes</taxon>
        <taxon>Propionibacteriales</taxon>
        <taxon>Kribbellaceae</taxon>
        <taxon>Kribbella</taxon>
    </lineage>
</organism>
<dbReference type="GO" id="GO:0003677">
    <property type="term" value="F:DNA binding"/>
    <property type="evidence" value="ECO:0007669"/>
    <property type="project" value="UniProtKB-KW"/>
</dbReference>
<evidence type="ECO:0000256" key="2">
    <source>
        <dbReference type="ARBA" id="ARBA00023125"/>
    </source>
</evidence>
<comment type="caution">
    <text evidence="5">The sequence shown here is derived from an EMBL/GenBank/DDBJ whole genome shotgun (WGS) entry which is preliminary data.</text>
</comment>
<dbReference type="PANTHER" id="PTHR44688">
    <property type="entry name" value="DNA-BINDING TRANSCRIPTIONAL ACTIVATOR DEVR_DOSR"/>
    <property type="match status" value="1"/>
</dbReference>
<keyword evidence="6" id="KW-1185">Reference proteome</keyword>
<dbReference type="PRINTS" id="PR00038">
    <property type="entry name" value="HTHLUXR"/>
</dbReference>
<keyword evidence="1" id="KW-0805">Transcription regulation</keyword>
<sequence length="783" mass="84759">MLSAAADRATDRGMRLLRASGAEFEAGLNFGVLHQLLYPLRDRVDRVGGDQCRRILDLSPNLEPDPPTLTAVLALLTDAAAEQPLLMIVDDLGLIDPASASVLGFAARRFGSDPIALLSAARFGASGLRLPELLVGPLDAAAAETLLDSHWPALAPAVRRRMLDEAAGNPLALQELPTLLDGRQRSGRELLPEFLPLSDRLLRTFAPDLQTLPSATRELLVQLALEPAGIRGSAPALDAELVRVDADGRIRIQHPLTRLAIVHEAPPDVRRNAHQTLAAVMADSPVRQAWHQAGAIDGPDETVALALEDAAMPGRSPAALVRAAELSPRAADRSRRLAAAAWLATITGQLDDVPHLLADATPDAMTLVTTAQLLTYQDGDLEAAHRLLAQALDVLEDTDGLLDPMLSALLFVSLSSSRPEPWELLNKAMARFEPEDVVPFRLCYEAYVDPCRKADAIRAGLAQAFTNLPADAEPWRLIPLAFAATAMDLLSDYRYLIRRMIDRERVDGAIAMVVPGLMLLSQDSYVHGRWDEADRLAQEALDLATTFGYQFWVGQIQALRRRSEALTEIAPSTGIPGRWMVFDQVEAAIRSGELERARAYVAAAHQTGLHRISPRIDLMVTGAAALIAPHGTSETADAAGALFEAALSVPDADRWPFDRARVQFAHGQWLRRTHDTARARAQLRAALETFDRIGAEEYARRAREELRAAGVASGPRPAAAGVLTTQEQQIAELAATGLTNKEIAARLVLSHRTVASHLHRLYPKLGIAARAGLRAALDAIPQD</sequence>
<dbReference type="SMART" id="SM00421">
    <property type="entry name" value="HTH_LUXR"/>
    <property type="match status" value="1"/>
</dbReference>
<dbReference type="EMBL" id="SODF01000001">
    <property type="protein sequence ID" value="TDW21927.1"/>
    <property type="molecule type" value="Genomic_DNA"/>
</dbReference>